<dbReference type="Gene3D" id="2.140.10.10">
    <property type="entry name" value="Quinoprotein alcohol dehydrogenase-like superfamily"/>
    <property type="match status" value="2"/>
</dbReference>
<evidence type="ECO:0000256" key="2">
    <source>
        <dbReference type="ARBA" id="ARBA00008156"/>
    </source>
</evidence>
<dbReference type="InterPro" id="IPR009056">
    <property type="entry name" value="Cyt_c-like_dom"/>
</dbReference>
<feature type="chain" id="PRO_5002630558" evidence="10">
    <location>
        <begin position="26"/>
        <end position="738"/>
    </location>
</feature>
<name>A0Y8P1_9GAMM</name>
<evidence type="ECO:0000313" key="13">
    <source>
        <dbReference type="EMBL" id="EAW32495.1"/>
    </source>
</evidence>
<dbReference type="GO" id="GO:0005506">
    <property type="term" value="F:iron ion binding"/>
    <property type="evidence" value="ECO:0007669"/>
    <property type="project" value="InterPro"/>
</dbReference>
<gene>
    <name evidence="13" type="ORF">GP2143_14606</name>
</gene>
<accession>A0Y8P1</accession>
<proteinExistence type="inferred from homology"/>
<evidence type="ECO:0000259" key="12">
    <source>
        <dbReference type="Pfam" id="PF13442"/>
    </source>
</evidence>
<dbReference type="eggNOG" id="COG3245">
    <property type="taxonomic scope" value="Bacteria"/>
</dbReference>
<keyword evidence="9" id="KW-0408">Iron</keyword>
<evidence type="ECO:0000256" key="6">
    <source>
        <dbReference type="ARBA" id="ARBA00022729"/>
    </source>
</evidence>
<dbReference type="SUPFAM" id="SSF46626">
    <property type="entry name" value="Cytochrome c"/>
    <property type="match status" value="1"/>
</dbReference>
<dbReference type="PANTHER" id="PTHR32303:SF4">
    <property type="entry name" value="QUINOPROTEIN GLUCOSE DEHYDROGENASE"/>
    <property type="match status" value="1"/>
</dbReference>
<dbReference type="InterPro" id="IPR002323">
    <property type="entry name" value="Cyt_CIE"/>
</dbReference>
<feature type="signal peptide" evidence="10">
    <location>
        <begin position="1"/>
        <end position="25"/>
    </location>
</feature>
<evidence type="ECO:0000256" key="7">
    <source>
        <dbReference type="ARBA" id="ARBA00022982"/>
    </source>
</evidence>
<keyword evidence="4" id="KW-0349">Heme</keyword>
<evidence type="ECO:0000256" key="3">
    <source>
        <dbReference type="ARBA" id="ARBA00022448"/>
    </source>
</evidence>
<evidence type="ECO:0000256" key="9">
    <source>
        <dbReference type="ARBA" id="ARBA00023004"/>
    </source>
</evidence>
<evidence type="ECO:0000256" key="8">
    <source>
        <dbReference type="ARBA" id="ARBA00023002"/>
    </source>
</evidence>
<comment type="cofactor">
    <cofactor evidence="1">
        <name>pyrroloquinoline quinone</name>
        <dbReference type="ChEBI" id="CHEBI:58442"/>
    </cofactor>
</comment>
<evidence type="ECO:0000256" key="10">
    <source>
        <dbReference type="SAM" id="SignalP"/>
    </source>
</evidence>
<dbReference type="GO" id="GO:0008876">
    <property type="term" value="F:quinoprotein glucose dehydrogenase activity"/>
    <property type="evidence" value="ECO:0007669"/>
    <property type="project" value="TreeGrafter"/>
</dbReference>
<dbReference type="Pfam" id="PF13442">
    <property type="entry name" value="Cytochrome_CBB3"/>
    <property type="match status" value="1"/>
</dbReference>
<evidence type="ECO:0000256" key="5">
    <source>
        <dbReference type="ARBA" id="ARBA00022723"/>
    </source>
</evidence>
<keyword evidence="14" id="KW-1185">Reference proteome</keyword>
<comment type="caution">
    <text evidence="13">The sequence shown here is derived from an EMBL/GenBank/DDBJ whole genome shotgun (WGS) entry which is preliminary data.</text>
</comment>
<keyword evidence="3" id="KW-0813">Transport</keyword>
<dbReference type="SMART" id="SM00564">
    <property type="entry name" value="PQQ"/>
    <property type="match status" value="3"/>
</dbReference>
<dbReference type="Pfam" id="PF01011">
    <property type="entry name" value="PQQ"/>
    <property type="match status" value="1"/>
</dbReference>
<dbReference type="InterPro" id="IPR002372">
    <property type="entry name" value="PQQ_rpt_dom"/>
</dbReference>
<dbReference type="GO" id="GO:0020037">
    <property type="term" value="F:heme binding"/>
    <property type="evidence" value="ECO:0007669"/>
    <property type="project" value="InterPro"/>
</dbReference>
<evidence type="ECO:0000259" key="11">
    <source>
        <dbReference type="Pfam" id="PF01011"/>
    </source>
</evidence>
<dbReference type="CDD" id="cd10280">
    <property type="entry name" value="PQQ_mGDH"/>
    <property type="match status" value="1"/>
</dbReference>
<organism evidence="13 14">
    <name type="scientific">marine gamma proteobacterium HTCC2143</name>
    <dbReference type="NCBI Taxonomy" id="247633"/>
    <lineage>
        <taxon>Bacteria</taxon>
        <taxon>Pseudomonadati</taxon>
        <taxon>Pseudomonadota</taxon>
        <taxon>Gammaproteobacteria</taxon>
        <taxon>Cellvibrionales</taxon>
        <taxon>Spongiibacteraceae</taxon>
        <taxon>BD1-7 clade</taxon>
    </lineage>
</organism>
<sequence length="738" mass="79445">MRKKIIKMPLWVLVVAVIAAPTSFAESSNGDWSSYGSSPASTKYAPLDQINKDTVKNLGLSWVWNSVDNEAIKTRPKLMPTAYKSTPIKVGDVLYTSTSLGSVVALDAASGEQIWVFDTKTWADGRPANIGFNHRGVSYYEKGDVKRILMGTNNAFLWSLDAATGKPDPAFGSGGKIDLTIGLGRPIIRALYSNTAAPMIVGDVVVMGAVVQDSPAYGFRTKKRSMMPPGHVRGFDVITGEMRWIFHSIPKMGEFGADTWDDEDWTDTGAANVWTLMSADLELGYVYLPFGTANNDFYGGKRLGDNLFSESLVCLDAATGKRVWHFQMIHHGVWDYDLPAAPNLVDIVVDGKAVKAVAQVSKQGHIYVFDRVTGEPVWPIEERPVPQSLVPGEKTSLTQPFPSRPLPFDRQGMSEDVLIDFTPELRSEAATILSKYDIGPLYTPPSLNGTAVLPSDGGAANWTGAAVDPATATIYIPSMTLPAMFRLTALDPDKTEYRYERSTMTFLGGPQGLPLIKPPYGRITAINLNTGEHSWMVPNGEGPRQTLIAAGIADPGPVGNQTFTHVLLTKSLLFTSLVDNGRPVLRALDKSSGALVHEIELPAAPNGAPMSYLAEGKQYISVAVGGATDAKIIALAIDGNLKVNKKELSANDQLRRPDMLRVAQLYGQVCATCHSGSVHGAPKPGDTDSWAPRLKAGVGALYQRTINGVGEMPARGGCGDCTDGDLMSLVDLMIDGAE</sequence>
<dbReference type="EMBL" id="AAVT01000001">
    <property type="protein sequence ID" value="EAW32495.1"/>
    <property type="molecule type" value="Genomic_DNA"/>
</dbReference>
<dbReference type="InterPro" id="IPR017511">
    <property type="entry name" value="PQQ_mDH"/>
</dbReference>
<evidence type="ECO:0000313" key="14">
    <source>
        <dbReference type="Proteomes" id="UP000004931"/>
    </source>
</evidence>
<evidence type="ECO:0000256" key="1">
    <source>
        <dbReference type="ARBA" id="ARBA00001931"/>
    </source>
</evidence>
<keyword evidence="8" id="KW-0560">Oxidoreductase</keyword>
<reference evidence="13 14" key="1">
    <citation type="journal article" date="2010" name="J. Bacteriol.">
        <title>Genome sequence of the oligotrophic marine Gammaproteobacterium HTCC2143, isolated from the Oregon Coast.</title>
        <authorList>
            <person name="Oh H.M."/>
            <person name="Kang I."/>
            <person name="Ferriera S."/>
            <person name="Giovannoni S.J."/>
            <person name="Cho J.C."/>
        </authorList>
    </citation>
    <scope>NUCLEOTIDE SEQUENCE [LARGE SCALE GENOMIC DNA]</scope>
    <source>
        <strain evidence="13 14">HTCC2143</strain>
    </source>
</reference>
<dbReference type="SUPFAM" id="SSF50998">
    <property type="entry name" value="Quinoprotein alcohol dehydrogenase-like"/>
    <property type="match status" value="1"/>
</dbReference>
<dbReference type="PANTHER" id="PTHR32303">
    <property type="entry name" value="QUINOPROTEIN ALCOHOL DEHYDROGENASE (CYTOCHROME C)"/>
    <property type="match status" value="1"/>
</dbReference>
<keyword evidence="6 10" id="KW-0732">Signal</keyword>
<dbReference type="PRINTS" id="PR00607">
    <property type="entry name" value="CYTCHROMECIE"/>
</dbReference>
<dbReference type="InterPro" id="IPR011047">
    <property type="entry name" value="Quinoprotein_ADH-like_sf"/>
</dbReference>
<dbReference type="eggNOG" id="COG4993">
    <property type="taxonomic scope" value="Bacteria"/>
</dbReference>
<dbReference type="InterPro" id="IPR018391">
    <property type="entry name" value="PQQ_b-propeller_rpt"/>
</dbReference>
<dbReference type="GO" id="GO:0048038">
    <property type="term" value="F:quinone binding"/>
    <property type="evidence" value="ECO:0007669"/>
    <property type="project" value="InterPro"/>
</dbReference>
<feature type="domain" description="Cytochrome c" evidence="12">
    <location>
        <begin position="660"/>
        <end position="731"/>
    </location>
</feature>
<dbReference type="Gene3D" id="1.10.760.10">
    <property type="entry name" value="Cytochrome c-like domain"/>
    <property type="match status" value="1"/>
</dbReference>
<dbReference type="GO" id="GO:0016020">
    <property type="term" value="C:membrane"/>
    <property type="evidence" value="ECO:0007669"/>
    <property type="project" value="InterPro"/>
</dbReference>
<dbReference type="STRING" id="247633.GP2143_14606"/>
<dbReference type="GO" id="GO:0009055">
    <property type="term" value="F:electron transfer activity"/>
    <property type="evidence" value="ECO:0007669"/>
    <property type="project" value="InterPro"/>
</dbReference>
<keyword evidence="7" id="KW-0249">Electron transport</keyword>
<evidence type="ECO:0000256" key="4">
    <source>
        <dbReference type="ARBA" id="ARBA00022617"/>
    </source>
</evidence>
<dbReference type="AlphaFoldDB" id="A0Y8P1"/>
<dbReference type="OrthoDB" id="9794322at2"/>
<dbReference type="Proteomes" id="UP000004931">
    <property type="component" value="Unassembled WGS sequence"/>
</dbReference>
<dbReference type="InterPro" id="IPR036909">
    <property type="entry name" value="Cyt_c-like_dom_sf"/>
</dbReference>
<comment type="similarity">
    <text evidence="2">Belongs to the bacterial PQQ dehydrogenase family.</text>
</comment>
<protein>
    <submittedName>
        <fullName evidence="13">Glucose dehydrogenase</fullName>
    </submittedName>
</protein>
<feature type="domain" description="Pyrrolo-quinoline quinone repeat" evidence="11">
    <location>
        <begin position="32"/>
        <end position="620"/>
    </location>
</feature>
<keyword evidence="5" id="KW-0479">Metal-binding</keyword>